<dbReference type="Pfam" id="PF14717">
    <property type="entry name" value="DUF4465"/>
    <property type="match status" value="1"/>
</dbReference>
<evidence type="ECO:0000313" key="1">
    <source>
        <dbReference type="EMBL" id="MPM10334.1"/>
    </source>
</evidence>
<dbReference type="EMBL" id="VSSQ01001680">
    <property type="protein sequence ID" value="MPM10334.1"/>
    <property type="molecule type" value="Genomic_DNA"/>
</dbReference>
<dbReference type="PROSITE" id="PS51257">
    <property type="entry name" value="PROKAR_LIPOPROTEIN"/>
    <property type="match status" value="1"/>
</dbReference>
<comment type="caution">
    <text evidence="1">The sequence shown here is derived from an EMBL/GenBank/DDBJ whole genome shotgun (WGS) entry which is preliminary data.</text>
</comment>
<protein>
    <recommendedName>
        <fullName evidence="2">DUF4465 domain-containing protein</fullName>
    </recommendedName>
</protein>
<dbReference type="AlphaFoldDB" id="A0A644X867"/>
<sequence length="254" mass="28440">MNKKMKKSFVLLFAAFLLVACEPDSEYLRHLLVNTFEDLVLDESGYYNGSDTTGTLVDGRYHNPIYAGSVALINRYKPDWSYWDGFAVSSHVDSVTSGYANQYSVIAGQGAAGSAKFALAYDSAEIQLPYITNYQKVKSVMLTNSTYAYYDMLEGSEYSKKFEENDWFKVIIRGYLGSTLTGTVEFYLADFRDGKSLIVREWTKVSLSTLGAVEKLTLTFDSSDKGLFGVNTPKYVCLDDLEVEVEEGCNCLKD</sequence>
<evidence type="ECO:0008006" key="2">
    <source>
        <dbReference type="Google" id="ProtNLM"/>
    </source>
</evidence>
<name>A0A644X867_9ZZZZ</name>
<organism evidence="1">
    <name type="scientific">bioreactor metagenome</name>
    <dbReference type="NCBI Taxonomy" id="1076179"/>
    <lineage>
        <taxon>unclassified sequences</taxon>
        <taxon>metagenomes</taxon>
        <taxon>ecological metagenomes</taxon>
    </lineage>
</organism>
<gene>
    <name evidence="1" type="ORF">SDC9_56665</name>
</gene>
<dbReference type="InterPro" id="IPR027828">
    <property type="entry name" value="DUF4465"/>
</dbReference>
<reference evidence="1" key="1">
    <citation type="submission" date="2019-08" db="EMBL/GenBank/DDBJ databases">
        <authorList>
            <person name="Kucharzyk K."/>
            <person name="Murdoch R.W."/>
            <person name="Higgins S."/>
            <person name="Loffler F."/>
        </authorList>
    </citation>
    <scope>NUCLEOTIDE SEQUENCE</scope>
</reference>
<proteinExistence type="predicted"/>
<dbReference type="Gene3D" id="2.60.120.1350">
    <property type="entry name" value="Protein of unknown function DUF4465"/>
    <property type="match status" value="1"/>
</dbReference>
<accession>A0A644X867</accession>